<organism evidence="1 2">
    <name type="scientific">Caenorhabditis japonica</name>
    <dbReference type="NCBI Taxonomy" id="281687"/>
    <lineage>
        <taxon>Eukaryota</taxon>
        <taxon>Metazoa</taxon>
        <taxon>Ecdysozoa</taxon>
        <taxon>Nematoda</taxon>
        <taxon>Chromadorea</taxon>
        <taxon>Rhabditida</taxon>
        <taxon>Rhabditina</taxon>
        <taxon>Rhabditomorpha</taxon>
        <taxon>Rhabditoidea</taxon>
        <taxon>Rhabditidae</taxon>
        <taxon>Peloderinae</taxon>
        <taxon>Caenorhabditis</taxon>
    </lineage>
</organism>
<sequence length="86" mass="9766">MHVWFSDPVVSRDFLAAKNSSVNVSSIIDKWLIYCDRVITQMVVDLENSDAMNLFVNTVLLSVGVEGQKCRIGCFCFMKKRTSTEK</sequence>
<dbReference type="EnsemblMetazoa" id="CJA40200.1">
    <property type="protein sequence ID" value="CJA40200.1"/>
    <property type="gene ID" value="WBGene00216048"/>
</dbReference>
<dbReference type="AlphaFoldDB" id="A0A8R1ENH9"/>
<evidence type="ECO:0000313" key="2">
    <source>
        <dbReference type="Proteomes" id="UP000005237"/>
    </source>
</evidence>
<keyword evidence="2" id="KW-1185">Reference proteome</keyword>
<proteinExistence type="predicted"/>
<protein>
    <submittedName>
        <fullName evidence="1">Uncharacterized protein</fullName>
    </submittedName>
</protein>
<reference evidence="1" key="2">
    <citation type="submission" date="2022-06" db="UniProtKB">
        <authorList>
            <consortium name="EnsemblMetazoa"/>
        </authorList>
    </citation>
    <scope>IDENTIFICATION</scope>
    <source>
        <strain evidence="1">DF5081</strain>
    </source>
</reference>
<name>A0A8R1ENH9_CAEJA</name>
<accession>A0A8R1ENH9</accession>
<dbReference type="Proteomes" id="UP000005237">
    <property type="component" value="Unassembled WGS sequence"/>
</dbReference>
<reference evidence="2" key="1">
    <citation type="submission" date="2010-08" db="EMBL/GenBank/DDBJ databases">
        <authorList>
            <consortium name="Caenorhabditis japonica Sequencing Consortium"/>
            <person name="Wilson R.K."/>
        </authorList>
    </citation>
    <scope>NUCLEOTIDE SEQUENCE [LARGE SCALE GENOMIC DNA]</scope>
    <source>
        <strain evidence="2">DF5081</strain>
    </source>
</reference>
<evidence type="ECO:0000313" key="1">
    <source>
        <dbReference type="EnsemblMetazoa" id="CJA40200.1"/>
    </source>
</evidence>